<evidence type="ECO:0000256" key="1">
    <source>
        <dbReference type="ARBA" id="ARBA00001232"/>
    </source>
</evidence>
<sequence>MNKLTTIAIDAMGGDFGPSVTIKGLAKACSKVENIHANIYGDEKIIAQHINKYSNLGDNTKIFHTNEVVPMDAKPIDALRKIGKESSMWSSIESVSRGESEAVLSAGNTGALMALSKVILKTVSGIERPAITALWPNPEGDTVVLDLGANVDVSPNQLVQFGIMGYAYAVCVLKKDNPKVAILNIGHEDTKGTEDLKIASEKLSSIFKSDYIGFVEGDDLSLGKSDVIITDGFTGNIALKTAEGIAKLLSHYMSTIFKSSLRGKIGMIIAKNSFLSLKDKMDPRGNNGGFFLGLNGLVIKSHGGADATSFSKAIEFSINLARSNISKKIEDLIGENI</sequence>
<dbReference type="EC" id="2.3.1.274" evidence="9"/>
<dbReference type="HAMAP" id="MF_00019">
    <property type="entry name" value="PlsX"/>
    <property type="match status" value="1"/>
</dbReference>
<name>A0A381TES0_9ZZZZ</name>
<dbReference type="GO" id="GO:0006633">
    <property type="term" value="P:fatty acid biosynthetic process"/>
    <property type="evidence" value="ECO:0007669"/>
    <property type="project" value="InterPro"/>
</dbReference>
<gene>
    <name evidence="11" type="ORF">METZ01_LOCUS67098</name>
</gene>
<dbReference type="NCBIfam" id="TIGR00182">
    <property type="entry name" value="plsX"/>
    <property type="match status" value="1"/>
</dbReference>
<evidence type="ECO:0000256" key="6">
    <source>
        <dbReference type="ARBA" id="ARBA00023098"/>
    </source>
</evidence>
<evidence type="ECO:0000256" key="5">
    <source>
        <dbReference type="ARBA" id="ARBA00022679"/>
    </source>
</evidence>
<dbReference type="GO" id="GO:0008654">
    <property type="term" value="P:phospholipid biosynthetic process"/>
    <property type="evidence" value="ECO:0007669"/>
    <property type="project" value="UniProtKB-KW"/>
</dbReference>
<keyword evidence="4" id="KW-0444">Lipid biosynthesis</keyword>
<keyword evidence="3" id="KW-0963">Cytoplasm</keyword>
<dbReference type="GO" id="GO:0005737">
    <property type="term" value="C:cytoplasm"/>
    <property type="evidence" value="ECO:0007669"/>
    <property type="project" value="UniProtKB-SubCell"/>
</dbReference>
<keyword evidence="7" id="KW-0594">Phospholipid biosynthesis</keyword>
<comment type="subunit">
    <text evidence="10">Homodimer. Probably interacts with PlsY.</text>
</comment>
<reference evidence="11" key="1">
    <citation type="submission" date="2018-05" db="EMBL/GenBank/DDBJ databases">
        <authorList>
            <person name="Lanie J.A."/>
            <person name="Ng W.-L."/>
            <person name="Kazmierczak K.M."/>
            <person name="Andrzejewski T.M."/>
            <person name="Davidsen T.M."/>
            <person name="Wayne K.J."/>
            <person name="Tettelin H."/>
            <person name="Glass J.I."/>
            <person name="Rusch D."/>
            <person name="Podicherti R."/>
            <person name="Tsui H.-C.T."/>
            <person name="Winkler M.E."/>
        </authorList>
    </citation>
    <scope>NUCLEOTIDE SEQUENCE</scope>
</reference>
<evidence type="ECO:0000256" key="9">
    <source>
        <dbReference type="ARBA" id="ARBA00024069"/>
    </source>
</evidence>
<dbReference type="AlphaFoldDB" id="A0A381TES0"/>
<dbReference type="GO" id="GO:0043811">
    <property type="term" value="F:phosphate:acyl-[acyl carrier protein] acyltransferase activity"/>
    <property type="evidence" value="ECO:0007669"/>
    <property type="project" value="UniProtKB-EC"/>
</dbReference>
<protein>
    <recommendedName>
        <fullName evidence="9">phosphate acyltransferase</fullName>
        <ecNumber evidence="9">2.3.1.274</ecNumber>
    </recommendedName>
</protein>
<evidence type="ECO:0000256" key="8">
    <source>
        <dbReference type="ARBA" id="ARBA00023264"/>
    </source>
</evidence>
<dbReference type="EMBL" id="UINC01004427">
    <property type="protein sequence ID" value="SVA14244.1"/>
    <property type="molecule type" value="Genomic_DNA"/>
</dbReference>
<evidence type="ECO:0000256" key="4">
    <source>
        <dbReference type="ARBA" id="ARBA00022516"/>
    </source>
</evidence>
<dbReference type="PANTHER" id="PTHR30100">
    <property type="entry name" value="FATTY ACID/PHOSPHOLIPID SYNTHESIS PROTEIN PLSX"/>
    <property type="match status" value="1"/>
</dbReference>
<evidence type="ECO:0000256" key="7">
    <source>
        <dbReference type="ARBA" id="ARBA00023209"/>
    </source>
</evidence>
<keyword evidence="6" id="KW-0443">Lipid metabolism</keyword>
<keyword evidence="8" id="KW-1208">Phospholipid metabolism</keyword>
<organism evidence="11">
    <name type="scientific">marine metagenome</name>
    <dbReference type="NCBI Taxonomy" id="408172"/>
    <lineage>
        <taxon>unclassified sequences</taxon>
        <taxon>metagenomes</taxon>
        <taxon>ecological metagenomes</taxon>
    </lineage>
</organism>
<dbReference type="PANTHER" id="PTHR30100:SF1">
    <property type="entry name" value="PHOSPHATE ACYLTRANSFERASE"/>
    <property type="match status" value="1"/>
</dbReference>
<dbReference type="InterPro" id="IPR003664">
    <property type="entry name" value="FA_synthesis"/>
</dbReference>
<evidence type="ECO:0000313" key="11">
    <source>
        <dbReference type="EMBL" id="SVA14244.1"/>
    </source>
</evidence>
<accession>A0A381TES0</accession>
<dbReference type="Pfam" id="PF02504">
    <property type="entry name" value="FA_synthesis"/>
    <property type="match status" value="1"/>
</dbReference>
<keyword evidence="5" id="KW-0808">Transferase</keyword>
<dbReference type="SUPFAM" id="SSF53659">
    <property type="entry name" value="Isocitrate/Isopropylmalate dehydrogenase-like"/>
    <property type="match status" value="1"/>
</dbReference>
<dbReference type="InterPro" id="IPR012281">
    <property type="entry name" value="Phospholipid_synth_PlsX-like"/>
</dbReference>
<evidence type="ECO:0000256" key="10">
    <source>
        <dbReference type="ARBA" id="ARBA00046608"/>
    </source>
</evidence>
<dbReference type="PIRSF" id="PIRSF002465">
    <property type="entry name" value="Phsphlp_syn_PlsX"/>
    <property type="match status" value="1"/>
</dbReference>
<evidence type="ECO:0000256" key="3">
    <source>
        <dbReference type="ARBA" id="ARBA00022490"/>
    </source>
</evidence>
<dbReference type="Gene3D" id="3.40.718.10">
    <property type="entry name" value="Isopropylmalate Dehydrogenase"/>
    <property type="match status" value="1"/>
</dbReference>
<comment type="catalytic activity">
    <reaction evidence="1">
        <text>a fatty acyl-[ACP] + phosphate = an acyl phosphate + holo-[ACP]</text>
        <dbReference type="Rhea" id="RHEA:42292"/>
        <dbReference type="Rhea" id="RHEA-COMP:9685"/>
        <dbReference type="Rhea" id="RHEA-COMP:14125"/>
        <dbReference type="ChEBI" id="CHEBI:43474"/>
        <dbReference type="ChEBI" id="CHEBI:59918"/>
        <dbReference type="ChEBI" id="CHEBI:64479"/>
        <dbReference type="ChEBI" id="CHEBI:138651"/>
        <dbReference type="EC" id="2.3.1.274"/>
    </reaction>
</comment>
<comment type="subcellular location">
    <subcellularLocation>
        <location evidence="2">Cytoplasm</location>
    </subcellularLocation>
</comment>
<evidence type="ECO:0000256" key="2">
    <source>
        <dbReference type="ARBA" id="ARBA00004496"/>
    </source>
</evidence>
<proteinExistence type="inferred from homology"/>